<keyword evidence="3" id="KW-1185">Reference proteome</keyword>
<name>A0AAV7THY7_PLEWA</name>
<comment type="caution">
    <text evidence="2">The sequence shown here is derived from an EMBL/GenBank/DDBJ whole genome shotgun (WGS) entry which is preliminary data.</text>
</comment>
<evidence type="ECO:0000256" key="1">
    <source>
        <dbReference type="SAM" id="MobiDB-lite"/>
    </source>
</evidence>
<feature type="region of interest" description="Disordered" evidence="1">
    <location>
        <begin position="78"/>
        <end position="111"/>
    </location>
</feature>
<feature type="compositionally biased region" description="Basic and acidic residues" evidence="1">
    <location>
        <begin position="78"/>
        <end position="87"/>
    </location>
</feature>
<organism evidence="2 3">
    <name type="scientific">Pleurodeles waltl</name>
    <name type="common">Iberian ribbed newt</name>
    <dbReference type="NCBI Taxonomy" id="8319"/>
    <lineage>
        <taxon>Eukaryota</taxon>
        <taxon>Metazoa</taxon>
        <taxon>Chordata</taxon>
        <taxon>Craniata</taxon>
        <taxon>Vertebrata</taxon>
        <taxon>Euteleostomi</taxon>
        <taxon>Amphibia</taxon>
        <taxon>Batrachia</taxon>
        <taxon>Caudata</taxon>
        <taxon>Salamandroidea</taxon>
        <taxon>Salamandridae</taxon>
        <taxon>Pleurodelinae</taxon>
        <taxon>Pleurodeles</taxon>
    </lineage>
</organism>
<feature type="compositionally biased region" description="Acidic residues" evidence="1">
    <location>
        <begin position="95"/>
        <end position="111"/>
    </location>
</feature>
<reference evidence="2" key="1">
    <citation type="journal article" date="2022" name="bioRxiv">
        <title>Sequencing and chromosome-scale assembly of the giantPleurodeles waltlgenome.</title>
        <authorList>
            <person name="Brown T."/>
            <person name="Elewa A."/>
            <person name="Iarovenko S."/>
            <person name="Subramanian E."/>
            <person name="Araus A.J."/>
            <person name="Petzold A."/>
            <person name="Susuki M."/>
            <person name="Suzuki K.-i.T."/>
            <person name="Hayashi T."/>
            <person name="Toyoda A."/>
            <person name="Oliveira C."/>
            <person name="Osipova E."/>
            <person name="Leigh N.D."/>
            <person name="Simon A."/>
            <person name="Yun M.H."/>
        </authorList>
    </citation>
    <scope>NUCLEOTIDE SEQUENCE</scope>
    <source>
        <strain evidence="2">20211129_DDA</strain>
        <tissue evidence="2">Liver</tissue>
    </source>
</reference>
<gene>
    <name evidence="2" type="ORF">NDU88_000706</name>
</gene>
<dbReference type="AlphaFoldDB" id="A0AAV7THY7"/>
<sequence>MYVALCAEKLSTWLLMLKRALRGQETPELREKPIEWYQQTDRFVKLAKCLWEDLNILFDIVVPADLFEECKRAIDWPTKEPERDKDTGAPSPETNSDEEEEDRLEEEEEMDTVDEEYPLITLYPMLTEADIPADLQETVGKEVWDMTGKEIFGQSLQLVSNSSRVFGVTIYFQSESEEKFGIIGITF</sequence>
<dbReference type="EMBL" id="JANPWB010000006">
    <property type="protein sequence ID" value="KAJ1175418.1"/>
    <property type="molecule type" value="Genomic_DNA"/>
</dbReference>
<protein>
    <submittedName>
        <fullName evidence="2">Uncharacterized protein</fullName>
    </submittedName>
</protein>
<evidence type="ECO:0000313" key="2">
    <source>
        <dbReference type="EMBL" id="KAJ1175418.1"/>
    </source>
</evidence>
<accession>A0AAV7THY7</accession>
<proteinExistence type="predicted"/>
<evidence type="ECO:0000313" key="3">
    <source>
        <dbReference type="Proteomes" id="UP001066276"/>
    </source>
</evidence>
<dbReference type="Proteomes" id="UP001066276">
    <property type="component" value="Chromosome 3_2"/>
</dbReference>